<dbReference type="GO" id="GO:0006529">
    <property type="term" value="P:asparagine biosynthetic process"/>
    <property type="evidence" value="ECO:0007669"/>
    <property type="project" value="InterPro"/>
</dbReference>
<keyword evidence="3" id="KW-1185">Reference proteome</keyword>
<evidence type="ECO:0000313" key="3">
    <source>
        <dbReference type="Proteomes" id="UP000184041"/>
    </source>
</evidence>
<accession>A0A1M4XVJ4</accession>
<dbReference type="STRING" id="1194090.SAMN05443144_104232"/>
<dbReference type="AlphaFoldDB" id="A0A1M4XVJ4"/>
<dbReference type="Gene3D" id="3.40.50.620">
    <property type="entry name" value="HUPs"/>
    <property type="match status" value="1"/>
</dbReference>
<name>A0A1M4XVJ4_9BACT</name>
<dbReference type="Pfam" id="PF00733">
    <property type="entry name" value="Asn_synthase"/>
    <property type="match status" value="1"/>
</dbReference>
<evidence type="ECO:0000259" key="1">
    <source>
        <dbReference type="Pfam" id="PF00733"/>
    </source>
</evidence>
<protein>
    <submittedName>
        <fullName evidence="2">Asparagine synthase (Glutamine-hydrolysing)</fullName>
    </submittedName>
</protein>
<proteinExistence type="predicted"/>
<feature type="domain" description="Asparagine synthetase" evidence="1">
    <location>
        <begin position="174"/>
        <end position="307"/>
    </location>
</feature>
<dbReference type="RefSeq" id="WP_073060445.1">
    <property type="nucleotide sequence ID" value="NZ_FQUS01000004.1"/>
</dbReference>
<dbReference type="InterPro" id="IPR001962">
    <property type="entry name" value="Asn_synthase"/>
</dbReference>
<sequence length="444" mass="50256">MAAPHEHQYVEDFENLLDPGGNTILNMLPGEAREAVRSGDPGKVRRIDGSFAIAEKKGKEVYLARSIGRPMRYFLAKQAAGPLLVVAERIDEIFSYLKEQDLHEQFHPSYTRMVPAHHLTRLQLVGCPDPSPEYRRYFDPQQETLDGDLDAIGARYIGALAEECRKWLQTVPEKEPVGVLFSGGIDSGSVFLVLYHLMLEMGLSPQRLKAFSLSVEGGTDAKQAAHFLDQLDLSLFLEVIDVPPGEIDYKKTIRITEDYKSLDVEAATMTEALCRTIRERYPEWNYLADGDGGDENMKDYPIEENPELTIRSVLGNQMLYHEGWGVDKIKHSLTYSGGLSRGHVRTYAPARHYGFRAFSPYTLPNVIEVSEGIPFIRLTGWDPEELYGLKGEIVQRGVKAVTGLEMPVFPKRRFQHGAAPREKTDELFADDEMEYRRYFASLYA</sequence>
<dbReference type="InterPro" id="IPR014729">
    <property type="entry name" value="Rossmann-like_a/b/a_fold"/>
</dbReference>
<evidence type="ECO:0000313" key="2">
    <source>
        <dbReference type="EMBL" id="SHE97594.1"/>
    </source>
</evidence>
<dbReference type="Proteomes" id="UP000184041">
    <property type="component" value="Unassembled WGS sequence"/>
</dbReference>
<dbReference type="GO" id="GO:0004066">
    <property type="term" value="F:asparagine synthase (glutamine-hydrolyzing) activity"/>
    <property type="evidence" value="ECO:0007669"/>
    <property type="project" value="InterPro"/>
</dbReference>
<gene>
    <name evidence="2" type="ORF">SAMN05443144_104232</name>
</gene>
<reference evidence="2 3" key="1">
    <citation type="submission" date="2016-11" db="EMBL/GenBank/DDBJ databases">
        <authorList>
            <person name="Jaros S."/>
            <person name="Januszkiewicz K."/>
            <person name="Wedrychowicz H."/>
        </authorList>
    </citation>
    <scope>NUCLEOTIDE SEQUENCE [LARGE SCALE GENOMIC DNA]</scope>
    <source>
        <strain evidence="2 3">DSM 21986</strain>
    </source>
</reference>
<organism evidence="2 3">
    <name type="scientific">Fodinibius roseus</name>
    <dbReference type="NCBI Taxonomy" id="1194090"/>
    <lineage>
        <taxon>Bacteria</taxon>
        <taxon>Pseudomonadati</taxon>
        <taxon>Balneolota</taxon>
        <taxon>Balneolia</taxon>
        <taxon>Balneolales</taxon>
        <taxon>Balneolaceae</taxon>
        <taxon>Fodinibius</taxon>
    </lineage>
</organism>
<dbReference type="EMBL" id="FQUS01000004">
    <property type="protein sequence ID" value="SHE97594.1"/>
    <property type="molecule type" value="Genomic_DNA"/>
</dbReference>
<dbReference type="OrthoDB" id="616036at2"/>
<dbReference type="SUPFAM" id="SSF52402">
    <property type="entry name" value="Adenine nucleotide alpha hydrolases-like"/>
    <property type="match status" value="1"/>
</dbReference>